<evidence type="ECO:0000313" key="1">
    <source>
        <dbReference type="EMBL" id="GAG42930.1"/>
    </source>
</evidence>
<reference evidence="1" key="1">
    <citation type="journal article" date="2014" name="Front. Microbiol.">
        <title>High frequency of phylogenetically diverse reductive dehalogenase-homologous genes in deep subseafloor sedimentary metagenomes.</title>
        <authorList>
            <person name="Kawai M."/>
            <person name="Futagami T."/>
            <person name="Toyoda A."/>
            <person name="Takaki Y."/>
            <person name="Nishi S."/>
            <person name="Hori S."/>
            <person name="Arai W."/>
            <person name="Tsubouchi T."/>
            <person name="Morono Y."/>
            <person name="Uchiyama I."/>
            <person name="Ito T."/>
            <person name="Fujiyama A."/>
            <person name="Inagaki F."/>
            <person name="Takami H."/>
        </authorList>
    </citation>
    <scope>NUCLEOTIDE SEQUENCE</scope>
    <source>
        <strain evidence="1">Expedition CK06-06</strain>
    </source>
</reference>
<organism evidence="1">
    <name type="scientific">marine sediment metagenome</name>
    <dbReference type="NCBI Taxonomy" id="412755"/>
    <lineage>
        <taxon>unclassified sequences</taxon>
        <taxon>metagenomes</taxon>
        <taxon>ecological metagenomes</taxon>
    </lineage>
</organism>
<proteinExistence type="predicted"/>
<sequence>MNVEPIVFDDLAPVEVEVKLGGNDYLLREASEDAACKYLNAKMQRMQWKEGDMSSVQGLADVGPLLVSLCLVRLLPQPDGF</sequence>
<gene>
    <name evidence="1" type="ORF">S01H1_81439</name>
</gene>
<name>X0XIG3_9ZZZZ</name>
<accession>X0XIG3</accession>
<comment type="caution">
    <text evidence="1">The sequence shown here is derived from an EMBL/GenBank/DDBJ whole genome shotgun (WGS) entry which is preliminary data.</text>
</comment>
<dbReference type="EMBL" id="BARS01055110">
    <property type="protein sequence ID" value="GAG42930.1"/>
    <property type="molecule type" value="Genomic_DNA"/>
</dbReference>
<protein>
    <submittedName>
        <fullName evidence="1">Uncharacterized protein</fullName>
    </submittedName>
</protein>
<dbReference type="AlphaFoldDB" id="X0XIG3"/>
<feature type="non-terminal residue" evidence="1">
    <location>
        <position position="81"/>
    </location>
</feature>